<evidence type="ECO:0000256" key="7">
    <source>
        <dbReference type="SAM" id="Phobius"/>
    </source>
</evidence>
<dbReference type="InterPro" id="IPR050539">
    <property type="entry name" value="ThrE_Dicarb/AminoAcid_Exp"/>
</dbReference>
<evidence type="ECO:0000256" key="5">
    <source>
        <dbReference type="ARBA" id="ARBA00023136"/>
    </source>
</evidence>
<keyword evidence="4 7" id="KW-1133">Transmembrane helix</keyword>
<comment type="similarity">
    <text evidence="6">Belongs to the ThrE exporter (TC 2.A.79) family.</text>
</comment>
<dbReference type="AlphaFoldDB" id="A0A0N0XHX2"/>
<evidence type="ECO:0000313" key="10">
    <source>
        <dbReference type="Proteomes" id="UP000037939"/>
    </source>
</evidence>
<dbReference type="GO" id="GO:0022857">
    <property type="term" value="F:transmembrane transporter activity"/>
    <property type="evidence" value="ECO:0007669"/>
    <property type="project" value="InterPro"/>
</dbReference>
<accession>A0A0N0XHX2</accession>
<evidence type="ECO:0000256" key="2">
    <source>
        <dbReference type="ARBA" id="ARBA00022475"/>
    </source>
</evidence>
<proteinExistence type="inferred from homology"/>
<dbReference type="Proteomes" id="UP000037939">
    <property type="component" value="Unassembled WGS sequence"/>
</dbReference>
<evidence type="ECO:0000259" key="8">
    <source>
        <dbReference type="Pfam" id="PF06738"/>
    </source>
</evidence>
<dbReference type="STRING" id="857265.WG78_13690"/>
<organism evidence="9 10">
    <name type="scientific">Amantichitinum ursilacus</name>
    <dbReference type="NCBI Taxonomy" id="857265"/>
    <lineage>
        <taxon>Bacteria</taxon>
        <taxon>Pseudomonadati</taxon>
        <taxon>Pseudomonadota</taxon>
        <taxon>Betaproteobacteria</taxon>
        <taxon>Neisseriales</taxon>
        <taxon>Chitinibacteraceae</taxon>
        <taxon>Amantichitinum</taxon>
    </lineage>
</organism>
<dbReference type="GO" id="GO:0015744">
    <property type="term" value="P:succinate transport"/>
    <property type="evidence" value="ECO:0007669"/>
    <property type="project" value="TreeGrafter"/>
</dbReference>
<protein>
    <submittedName>
        <fullName evidence="9">Inner membrane protein YjjP</fullName>
    </submittedName>
</protein>
<gene>
    <name evidence="9" type="primary">yjjP</name>
    <name evidence="9" type="ORF">WG78_13690</name>
</gene>
<evidence type="ECO:0000256" key="1">
    <source>
        <dbReference type="ARBA" id="ARBA00004651"/>
    </source>
</evidence>
<feature type="transmembrane region" description="Helical" evidence="7">
    <location>
        <begin position="171"/>
        <end position="191"/>
    </location>
</feature>
<feature type="domain" description="Threonine/serine exporter-like N-terminal" evidence="8">
    <location>
        <begin position="15"/>
        <end position="251"/>
    </location>
</feature>
<dbReference type="InterPro" id="IPR010619">
    <property type="entry name" value="ThrE-like_N"/>
</dbReference>
<keyword evidence="3 7" id="KW-0812">Transmembrane</keyword>
<evidence type="ECO:0000256" key="6">
    <source>
        <dbReference type="ARBA" id="ARBA00034125"/>
    </source>
</evidence>
<comment type="subcellular location">
    <subcellularLocation>
        <location evidence="1">Cell membrane</location>
        <topology evidence="1">Multi-pass membrane protein</topology>
    </subcellularLocation>
</comment>
<dbReference type="GO" id="GO:0005886">
    <property type="term" value="C:plasma membrane"/>
    <property type="evidence" value="ECO:0007669"/>
    <property type="project" value="UniProtKB-SubCell"/>
</dbReference>
<evidence type="ECO:0000313" key="9">
    <source>
        <dbReference type="EMBL" id="KPC52116.1"/>
    </source>
</evidence>
<reference evidence="9 10" key="1">
    <citation type="submission" date="2015-07" db="EMBL/GenBank/DDBJ databases">
        <title>Draft genome sequence of the Amantichitinum ursilacus IGB-41, a new chitin-degrading bacterium.</title>
        <authorList>
            <person name="Kirstahler P."/>
            <person name="Guenther M."/>
            <person name="Grumaz C."/>
            <person name="Rupp S."/>
            <person name="Zibek S."/>
            <person name="Sohn K."/>
        </authorList>
    </citation>
    <scope>NUCLEOTIDE SEQUENCE [LARGE SCALE GENOMIC DNA]</scope>
    <source>
        <strain evidence="9 10">IGB-41</strain>
    </source>
</reference>
<feature type="transmembrane region" description="Helical" evidence="7">
    <location>
        <begin position="229"/>
        <end position="249"/>
    </location>
</feature>
<feature type="transmembrane region" description="Helical" evidence="7">
    <location>
        <begin position="143"/>
        <end position="159"/>
    </location>
</feature>
<evidence type="ECO:0000256" key="3">
    <source>
        <dbReference type="ARBA" id="ARBA00022692"/>
    </source>
</evidence>
<dbReference type="OrthoDB" id="9813917at2"/>
<sequence>MSTEAEISLAQVTHLALQIGLLAHSCGGDTARTSAAMQRCATALGAHRVDTVVSSLNLGLTLEMGVQRETALRKAPHMGVNFRALNALERALTALEAGRISPAAFKSWTEQIAADTPRYPPWLIVVFVGIACGGFAALFHGDLAAIALTTVASAIGMATRQALVKRGLQPLMFATAAAFVATLITGAGHALTSTPDAALAACVLFLIPGVPLINGTSDLLQGNYLNGNVRLTMAIVIIVGIAIGMSLALRMVG</sequence>
<name>A0A0N0XHX2_9NEIS</name>
<dbReference type="EMBL" id="LAQT01000010">
    <property type="protein sequence ID" value="KPC52116.1"/>
    <property type="molecule type" value="Genomic_DNA"/>
</dbReference>
<evidence type="ECO:0000256" key="4">
    <source>
        <dbReference type="ARBA" id="ARBA00022989"/>
    </source>
</evidence>
<comment type="caution">
    <text evidence="9">The sequence shown here is derived from an EMBL/GenBank/DDBJ whole genome shotgun (WGS) entry which is preliminary data.</text>
</comment>
<dbReference type="PANTHER" id="PTHR34390:SF2">
    <property type="entry name" value="SUCCINATE TRANSPORTER SUBUNIT YJJP-RELATED"/>
    <property type="match status" value="1"/>
</dbReference>
<feature type="transmembrane region" description="Helical" evidence="7">
    <location>
        <begin position="197"/>
        <end position="217"/>
    </location>
</feature>
<dbReference type="Pfam" id="PF06738">
    <property type="entry name" value="ThrE"/>
    <property type="match status" value="1"/>
</dbReference>
<keyword evidence="10" id="KW-1185">Reference proteome</keyword>
<feature type="transmembrane region" description="Helical" evidence="7">
    <location>
        <begin position="119"/>
        <end position="137"/>
    </location>
</feature>
<dbReference type="RefSeq" id="WP_053938376.1">
    <property type="nucleotide sequence ID" value="NZ_LAQT01000010.1"/>
</dbReference>
<keyword evidence="5 7" id="KW-0472">Membrane</keyword>
<dbReference type="PANTHER" id="PTHR34390">
    <property type="entry name" value="UPF0442 PROTEIN YJJB-RELATED"/>
    <property type="match status" value="1"/>
</dbReference>
<keyword evidence="2" id="KW-1003">Cell membrane</keyword>